<sequence>MTDAAPRTLRAALDQLPTLPVPPHARARRGRLADHIRATEGLVLRADDPGALAAARASLGWDDAALHRFVESGFVIHTSPHASMNAFGQRACYSWLARRVMDGSAREFLRPIQLRTSLTHNNLGDLKWRPYAWWRRDGGGRVVKDSLFSRNHAVRHKTLLSQPPVDLLAITLSTTDTHAARLASVARNHAYQCVLYRAALEHLGGCTAPGGAVEVPFDLLNRFALADSEVRPILVAAARASGMKVIGPDGELAAVPDPGDLTPASGAPTQYVGSNEVNFVLTYLLAPGVVIGGSHMAEYAPAMHGRIHALYASLGLDLPVPSLLPVVRFPVDHAMPVDPEGRRVLDASSVPNTLAIAVADHGAGLARLFDRLLDEPAGQVLGAVAVFGGAGTERVSGQVLRTAREQPGL</sequence>
<gene>
    <name evidence="1" type="ORF">DAERI_020330</name>
</gene>
<dbReference type="Proteomes" id="UP000236569">
    <property type="component" value="Unassembled WGS sequence"/>
</dbReference>
<proteinExistence type="predicted"/>
<dbReference type="RefSeq" id="WP_103128197.1">
    <property type="nucleotide sequence ID" value="NZ_BFAG01000002.1"/>
</dbReference>
<accession>A0A2I9CSQ9</accession>
<reference evidence="2" key="1">
    <citation type="submission" date="2018-01" db="EMBL/GenBank/DDBJ databases">
        <title>Draft Genome Sequence of the Radioresistant Bacterium Deinococcus aerius TR0125, Isolated from the Higher Atmosphere above Japan.</title>
        <authorList>
            <person name="Satoh K."/>
            <person name="Arai H."/>
            <person name="Sanzen T."/>
            <person name="Kawaguchi Y."/>
            <person name="Hayashi H."/>
            <person name="Yokobori S."/>
            <person name="Yamagishi A."/>
            <person name="Oono Y."/>
            <person name="Narumi I."/>
        </authorList>
    </citation>
    <scope>NUCLEOTIDE SEQUENCE [LARGE SCALE GENOMIC DNA]</scope>
    <source>
        <strain evidence="2">TR0125</strain>
    </source>
</reference>
<name>A0A2I9CSQ9_9DEIO</name>
<evidence type="ECO:0000313" key="2">
    <source>
        <dbReference type="Proteomes" id="UP000236569"/>
    </source>
</evidence>
<keyword evidence="2" id="KW-1185">Reference proteome</keyword>
<dbReference type="OrthoDB" id="4041389at2"/>
<organism evidence="1 2">
    <name type="scientific">Deinococcus aerius</name>
    <dbReference type="NCBI Taxonomy" id="200253"/>
    <lineage>
        <taxon>Bacteria</taxon>
        <taxon>Thermotogati</taxon>
        <taxon>Deinococcota</taxon>
        <taxon>Deinococci</taxon>
        <taxon>Deinococcales</taxon>
        <taxon>Deinococcaceae</taxon>
        <taxon>Deinococcus</taxon>
    </lineage>
</organism>
<evidence type="ECO:0000313" key="1">
    <source>
        <dbReference type="EMBL" id="GBF04733.1"/>
    </source>
</evidence>
<dbReference type="EMBL" id="BFAG01000002">
    <property type="protein sequence ID" value="GBF04733.1"/>
    <property type="molecule type" value="Genomic_DNA"/>
</dbReference>
<dbReference type="AlphaFoldDB" id="A0A2I9CSQ9"/>
<comment type="caution">
    <text evidence="1">The sequence shown here is derived from an EMBL/GenBank/DDBJ whole genome shotgun (WGS) entry which is preliminary data.</text>
</comment>
<protein>
    <submittedName>
        <fullName evidence="1">Uncharacterized protein</fullName>
    </submittedName>
</protein>